<organism evidence="2 3">
    <name type="scientific">Vitis vinifera</name>
    <name type="common">Grape</name>
    <dbReference type="NCBI Taxonomy" id="29760"/>
    <lineage>
        <taxon>Eukaryota</taxon>
        <taxon>Viridiplantae</taxon>
        <taxon>Streptophyta</taxon>
        <taxon>Embryophyta</taxon>
        <taxon>Tracheophyta</taxon>
        <taxon>Spermatophyta</taxon>
        <taxon>Magnoliopsida</taxon>
        <taxon>eudicotyledons</taxon>
        <taxon>Gunneridae</taxon>
        <taxon>Pentapetalae</taxon>
        <taxon>rosids</taxon>
        <taxon>Vitales</taxon>
        <taxon>Vitaceae</taxon>
        <taxon>Viteae</taxon>
        <taxon>Vitis</taxon>
    </lineage>
</organism>
<sequence>MSTMHFFMVIAMKKSMTPPPGFQRQEENQVCCLHKSLYGLKQASRQWFAKFSTVIQAAGFIQSKADYSLFTCQKGKSFTALLIYVDDILIMGSQESNASNGARFGVETKELQPLQKDHSKLKEDFCMAAKSAFCCKNFAAILHSARVFS</sequence>
<evidence type="ECO:0000313" key="3">
    <source>
        <dbReference type="Proteomes" id="UP000288805"/>
    </source>
</evidence>
<evidence type="ECO:0000259" key="1">
    <source>
        <dbReference type="Pfam" id="PF07727"/>
    </source>
</evidence>
<dbReference type="EMBL" id="QGNW01001939">
    <property type="protein sequence ID" value="RVW27783.1"/>
    <property type="molecule type" value="Genomic_DNA"/>
</dbReference>
<gene>
    <name evidence="2" type="primary">RE1_587</name>
    <name evidence="2" type="ORF">CK203_106851</name>
</gene>
<dbReference type="Proteomes" id="UP000288805">
    <property type="component" value="Unassembled WGS sequence"/>
</dbReference>
<name>A0A438CX48_VITVI</name>
<accession>A0A438CX48</accession>
<dbReference type="InterPro" id="IPR013103">
    <property type="entry name" value="RVT_2"/>
</dbReference>
<feature type="domain" description="Reverse transcriptase Ty1/copia-type" evidence="1">
    <location>
        <begin position="16"/>
        <end position="95"/>
    </location>
</feature>
<dbReference type="AlphaFoldDB" id="A0A438CX48"/>
<proteinExistence type="predicted"/>
<dbReference type="Pfam" id="PF07727">
    <property type="entry name" value="RVT_2"/>
    <property type="match status" value="1"/>
</dbReference>
<protein>
    <submittedName>
        <fullName evidence="2">Retrovirus-related Pol polyprotein from transposon RE1</fullName>
    </submittedName>
</protein>
<evidence type="ECO:0000313" key="2">
    <source>
        <dbReference type="EMBL" id="RVW27783.1"/>
    </source>
</evidence>
<comment type="caution">
    <text evidence="2">The sequence shown here is derived from an EMBL/GenBank/DDBJ whole genome shotgun (WGS) entry which is preliminary data.</text>
</comment>
<reference evidence="2 3" key="1">
    <citation type="journal article" date="2018" name="PLoS Genet.">
        <title>Population sequencing reveals clonal diversity and ancestral inbreeding in the grapevine cultivar Chardonnay.</title>
        <authorList>
            <person name="Roach M.J."/>
            <person name="Johnson D.L."/>
            <person name="Bohlmann J."/>
            <person name="van Vuuren H.J."/>
            <person name="Jones S.J."/>
            <person name="Pretorius I.S."/>
            <person name="Schmidt S.A."/>
            <person name="Borneman A.R."/>
        </authorList>
    </citation>
    <scope>NUCLEOTIDE SEQUENCE [LARGE SCALE GENOMIC DNA]</scope>
    <source>
        <strain evidence="3">cv. Chardonnay</strain>
        <tissue evidence="2">Leaf</tissue>
    </source>
</reference>